<keyword evidence="1" id="KW-0175">Coiled coil</keyword>
<gene>
    <name evidence="2" type="ORF">MNBD_GAMMA07-1137</name>
</gene>
<sequence length="136" mass="15809">MKGSLLKAKKFLKIANDEGVSGAENELLSVKNTLMHINEEKDLKRKKALAKKIATDKLAQQKLQLKRLEIKNRVKARRLAEQKKNEKRGEKMLDKKPFIVVSTEPQRKVIDKPKRIEKISDVPWYEKFKQQANDSD</sequence>
<reference evidence="2" key="1">
    <citation type="submission" date="2018-06" db="EMBL/GenBank/DDBJ databases">
        <authorList>
            <person name="Zhirakovskaya E."/>
        </authorList>
    </citation>
    <scope>NUCLEOTIDE SEQUENCE</scope>
</reference>
<feature type="coiled-coil region" evidence="1">
    <location>
        <begin position="51"/>
        <end position="85"/>
    </location>
</feature>
<dbReference type="EMBL" id="UOFF01000247">
    <property type="protein sequence ID" value="VAW56550.1"/>
    <property type="molecule type" value="Genomic_DNA"/>
</dbReference>
<name>A0A3B0WVR9_9ZZZZ</name>
<protein>
    <submittedName>
        <fullName evidence="2">Uncharacterized protein</fullName>
    </submittedName>
</protein>
<evidence type="ECO:0000256" key="1">
    <source>
        <dbReference type="SAM" id="Coils"/>
    </source>
</evidence>
<proteinExistence type="predicted"/>
<accession>A0A3B0WVR9</accession>
<dbReference type="AlphaFoldDB" id="A0A3B0WVR9"/>
<evidence type="ECO:0000313" key="2">
    <source>
        <dbReference type="EMBL" id="VAW56550.1"/>
    </source>
</evidence>
<organism evidence="2">
    <name type="scientific">hydrothermal vent metagenome</name>
    <dbReference type="NCBI Taxonomy" id="652676"/>
    <lineage>
        <taxon>unclassified sequences</taxon>
        <taxon>metagenomes</taxon>
        <taxon>ecological metagenomes</taxon>
    </lineage>
</organism>